<gene>
    <name evidence="1" type="ORF">chiPu_0022944</name>
</gene>
<organism evidence="1 2">
    <name type="scientific">Chiloscyllium punctatum</name>
    <name type="common">Brownbanded bambooshark</name>
    <name type="synonym">Hemiscyllium punctatum</name>
    <dbReference type="NCBI Taxonomy" id="137246"/>
    <lineage>
        <taxon>Eukaryota</taxon>
        <taxon>Metazoa</taxon>
        <taxon>Chordata</taxon>
        <taxon>Craniata</taxon>
        <taxon>Vertebrata</taxon>
        <taxon>Chondrichthyes</taxon>
        <taxon>Elasmobranchii</taxon>
        <taxon>Galeomorphii</taxon>
        <taxon>Galeoidea</taxon>
        <taxon>Orectolobiformes</taxon>
        <taxon>Hemiscylliidae</taxon>
        <taxon>Chiloscyllium</taxon>
    </lineage>
</organism>
<keyword evidence="2" id="KW-1185">Reference proteome</keyword>
<sequence length="45" mass="4697">ENKNKGNVLSGVPNTTEGLDSLARSTIPLVPLAFMTDPGFCSSCD</sequence>
<proteinExistence type="predicted"/>
<dbReference type="EMBL" id="BEZZ01013379">
    <property type="protein sequence ID" value="GCC39301.1"/>
    <property type="molecule type" value="Genomic_DNA"/>
</dbReference>
<comment type="caution">
    <text evidence="1">The sequence shown here is derived from an EMBL/GenBank/DDBJ whole genome shotgun (WGS) entry which is preliminary data.</text>
</comment>
<name>A0A401T9H6_CHIPU</name>
<evidence type="ECO:0000313" key="2">
    <source>
        <dbReference type="Proteomes" id="UP000287033"/>
    </source>
</evidence>
<accession>A0A401T9H6</accession>
<reference evidence="1 2" key="1">
    <citation type="journal article" date="2018" name="Nat. Ecol. Evol.">
        <title>Shark genomes provide insights into elasmobranch evolution and the origin of vertebrates.</title>
        <authorList>
            <person name="Hara Y"/>
            <person name="Yamaguchi K"/>
            <person name="Onimaru K"/>
            <person name="Kadota M"/>
            <person name="Koyanagi M"/>
            <person name="Keeley SD"/>
            <person name="Tatsumi K"/>
            <person name="Tanaka K"/>
            <person name="Motone F"/>
            <person name="Kageyama Y"/>
            <person name="Nozu R"/>
            <person name="Adachi N"/>
            <person name="Nishimura O"/>
            <person name="Nakagawa R"/>
            <person name="Tanegashima C"/>
            <person name="Kiyatake I"/>
            <person name="Matsumoto R"/>
            <person name="Murakumo K"/>
            <person name="Nishida K"/>
            <person name="Terakita A"/>
            <person name="Kuratani S"/>
            <person name="Sato K"/>
            <person name="Hyodo S Kuraku.S."/>
        </authorList>
    </citation>
    <scope>NUCLEOTIDE SEQUENCE [LARGE SCALE GENOMIC DNA]</scope>
</reference>
<feature type="non-terminal residue" evidence="1">
    <location>
        <position position="1"/>
    </location>
</feature>
<protein>
    <submittedName>
        <fullName evidence="1">Uncharacterized protein</fullName>
    </submittedName>
</protein>
<dbReference type="Proteomes" id="UP000287033">
    <property type="component" value="Unassembled WGS sequence"/>
</dbReference>
<dbReference type="AlphaFoldDB" id="A0A401T9H6"/>
<evidence type="ECO:0000313" key="1">
    <source>
        <dbReference type="EMBL" id="GCC39301.1"/>
    </source>
</evidence>